<name>A0A1N6I5I6_9MICO</name>
<gene>
    <name evidence="3" type="ORF">SAMN05443544_3697</name>
</gene>
<feature type="transmembrane region" description="Helical" evidence="2">
    <location>
        <begin position="598"/>
        <end position="621"/>
    </location>
</feature>
<evidence type="ECO:0000313" key="4">
    <source>
        <dbReference type="Proteomes" id="UP000184699"/>
    </source>
</evidence>
<dbReference type="RefSeq" id="WP_143231713.1">
    <property type="nucleotide sequence ID" value="NZ_FSRJ01000005.1"/>
</dbReference>
<evidence type="ECO:0000256" key="2">
    <source>
        <dbReference type="SAM" id="Phobius"/>
    </source>
</evidence>
<dbReference type="STRING" id="232089.SAMN05443544_3697"/>
<protein>
    <recommendedName>
        <fullName evidence="5">Alpha/beta hydrolase family protein</fullName>
    </recommendedName>
</protein>
<evidence type="ECO:0000256" key="1">
    <source>
        <dbReference type="SAM" id="MobiDB-lite"/>
    </source>
</evidence>
<feature type="transmembrane region" description="Helical" evidence="2">
    <location>
        <begin position="497"/>
        <end position="518"/>
    </location>
</feature>
<keyword evidence="4" id="KW-1185">Reference proteome</keyword>
<dbReference type="Gene3D" id="3.40.50.1820">
    <property type="entry name" value="alpha/beta hydrolase"/>
    <property type="match status" value="1"/>
</dbReference>
<feature type="transmembrane region" description="Helical" evidence="2">
    <location>
        <begin position="182"/>
        <end position="202"/>
    </location>
</feature>
<evidence type="ECO:0000313" key="3">
    <source>
        <dbReference type="EMBL" id="SIO27229.1"/>
    </source>
</evidence>
<feature type="transmembrane region" description="Helical" evidence="2">
    <location>
        <begin position="152"/>
        <end position="176"/>
    </location>
</feature>
<keyword evidence="2" id="KW-1133">Transmembrane helix</keyword>
<dbReference type="InterPro" id="IPR029058">
    <property type="entry name" value="AB_hydrolase_fold"/>
</dbReference>
<feature type="region of interest" description="Disordered" evidence="1">
    <location>
        <begin position="681"/>
        <end position="704"/>
    </location>
</feature>
<sequence>MQKADVAVVVVHGIGQQQRGETLLEWCEPIIRRADYLSRHSGGSGATLMSADLLAAEPTGVRATISLPNGRVRSIIFTEANWSSAFLAPRPNEVAGWVMKYSLRAGWRFGRHLLRTALGTWIASSRRLVKPTVVQVPSDDGGTLHVVRHQSYWLMMIEGIGFYLSVVLSIFATLIGGISLVLIGWILPILATIIVFLLFILVRAPIVGKWFRPAAGLLVNFIGDATAWTSEPVRAAAILSTVRGAIRRARESAKRVVVVAHSQGAAVSIYAALQGSGAERVDHLVTVGGATSLLSEVKWPTSSPIDFHPVKAWSESTMDWTNIWAGFDPVPAGPIALPRRAAKKAARLRWKEVSRGTKWLSESWLTVAREHFGSDTGSLTFRQIYGLILVPKRWHPWRVDHALRLHPAVELGEAQLEELLPAARQQMNEDHPGSPGPEERRVHNHGSFITDHVSYTQNIAQVIEPIVRHAILEGQLGTSHDSRIVARRHAHSVRLLALARLFAAVLALVLTPVLLAFLSNETISDVATELSRDSAVLRSMVAAISTAGVWGIITFSLVALLMYVMLTGLLGAAWRLWLSDFEWALDRQRMAGRVLRTVPFFVLLVATIGVGTYFGLIWVFSALARILNLEYLQSLATEPGLILYLTCIVTLIFIVNSFIGGEFVPIPARRIVLTEPEPTAAAAEPAAPMGSGVVADGTLSDGEA</sequence>
<dbReference type="EMBL" id="FSRJ01000005">
    <property type="protein sequence ID" value="SIO27229.1"/>
    <property type="molecule type" value="Genomic_DNA"/>
</dbReference>
<dbReference type="Proteomes" id="UP000184699">
    <property type="component" value="Unassembled WGS sequence"/>
</dbReference>
<keyword evidence="2" id="KW-0812">Transmembrane</keyword>
<dbReference type="SUPFAM" id="SSF53474">
    <property type="entry name" value="alpha/beta-Hydrolases"/>
    <property type="match status" value="1"/>
</dbReference>
<feature type="transmembrane region" description="Helical" evidence="2">
    <location>
        <begin position="641"/>
        <end position="660"/>
    </location>
</feature>
<proteinExistence type="predicted"/>
<dbReference type="OrthoDB" id="4892069at2"/>
<feature type="transmembrane region" description="Helical" evidence="2">
    <location>
        <begin position="547"/>
        <end position="577"/>
    </location>
</feature>
<dbReference type="AlphaFoldDB" id="A0A1N6I5I6"/>
<evidence type="ECO:0008006" key="5">
    <source>
        <dbReference type="Google" id="ProtNLM"/>
    </source>
</evidence>
<keyword evidence="2" id="KW-0472">Membrane</keyword>
<accession>A0A1N6I5I6</accession>
<organism evidence="3 4">
    <name type="scientific">Agromyces cerinus subsp. cerinus</name>
    <dbReference type="NCBI Taxonomy" id="232089"/>
    <lineage>
        <taxon>Bacteria</taxon>
        <taxon>Bacillati</taxon>
        <taxon>Actinomycetota</taxon>
        <taxon>Actinomycetes</taxon>
        <taxon>Micrococcales</taxon>
        <taxon>Microbacteriaceae</taxon>
        <taxon>Agromyces</taxon>
    </lineage>
</organism>
<reference evidence="4" key="1">
    <citation type="submission" date="2016-11" db="EMBL/GenBank/DDBJ databases">
        <authorList>
            <person name="Varghese N."/>
            <person name="Submissions S."/>
        </authorList>
    </citation>
    <scope>NUCLEOTIDE SEQUENCE [LARGE SCALE GENOMIC DNA]</scope>
    <source>
        <strain evidence="4">DSM 8595</strain>
    </source>
</reference>